<dbReference type="PANTHER" id="PTHR12526">
    <property type="entry name" value="GLYCOSYLTRANSFERASE"/>
    <property type="match status" value="1"/>
</dbReference>
<dbReference type="CDD" id="cd03801">
    <property type="entry name" value="GT4_PimA-like"/>
    <property type="match status" value="1"/>
</dbReference>
<sequence length="427" mass="47340">MRRISEDTPKVLIVAPNASSVFGGESFLPLQYFRLLRKRGYPVKLVTHARNRHDLEAYLGSDLAAVSFVEDTAAHRAVWRFGSRFPGLIREVIFGTALASLDALFLSIIIRRLVREGHVDVIHQPTPVSPLAPSGLHRFKVPLIIGPMNGGMNYPPGYDDLEGPRARHFVAWSRRLAWLINRAMPGKRDAAVLLVANERTRASLPFSSHPDVRVLVENGVDLATWQVGHFQKQPAKLPSHVQGSLRLIFMGRLVPWKMVNLTLEAIQLSLRQGANVTLDVLGDGPERAHLEQLVKDQSLERNVRFHGYLPQAACAEVVADADALILNSVRECGGAVILEAMALGLPVIATDWGGPADYLDESCGMLISPVPRESFVERLGAAILQLSWQPDLRRRMGEAGTRKIVDQYDWEKKIDMIVSIYAEVASV</sequence>
<dbReference type="InterPro" id="IPR001296">
    <property type="entry name" value="Glyco_trans_1"/>
</dbReference>
<dbReference type="Proteomes" id="UP000305887">
    <property type="component" value="Unassembled WGS sequence"/>
</dbReference>
<comment type="caution">
    <text evidence="2">The sequence shown here is derived from an EMBL/GenBank/DDBJ whole genome shotgun (WGS) entry which is preliminary data.</text>
</comment>
<keyword evidence="3" id="KW-1185">Reference proteome</keyword>
<proteinExistence type="predicted"/>
<organism evidence="2 3">
    <name type="scientific">Rubellimicrobium rubrum</name>
    <dbReference type="NCBI Taxonomy" id="2585369"/>
    <lineage>
        <taxon>Bacteria</taxon>
        <taxon>Pseudomonadati</taxon>
        <taxon>Pseudomonadota</taxon>
        <taxon>Alphaproteobacteria</taxon>
        <taxon>Rhodobacterales</taxon>
        <taxon>Roseobacteraceae</taxon>
        <taxon>Rubellimicrobium</taxon>
    </lineage>
</organism>
<name>A0A5C4MIM4_9RHOB</name>
<reference evidence="2 3" key="1">
    <citation type="submission" date="2019-06" db="EMBL/GenBank/DDBJ databases">
        <title>YIM 131921 draft genome.</title>
        <authorList>
            <person name="Jiang L."/>
        </authorList>
    </citation>
    <scope>NUCLEOTIDE SEQUENCE [LARGE SCALE GENOMIC DNA]</scope>
    <source>
        <strain evidence="2 3">YIM 131921</strain>
    </source>
</reference>
<dbReference type="Pfam" id="PF00534">
    <property type="entry name" value="Glycos_transf_1"/>
    <property type="match status" value="1"/>
</dbReference>
<accession>A0A5C4MIM4</accession>
<evidence type="ECO:0000313" key="3">
    <source>
        <dbReference type="Proteomes" id="UP000305887"/>
    </source>
</evidence>
<dbReference type="AlphaFoldDB" id="A0A5C4MIM4"/>
<keyword evidence="2" id="KW-0808">Transferase</keyword>
<dbReference type="Gene3D" id="3.40.50.2000">
    <property type="entry name" value="Glycogen Phosphorylase B"/>
    <property type="match status" value="2"/>
</dbReference>
<evidence type="ECO:0000313" key="2">
    <source>
        <dbReference type="EMBL" id="TNC44696.1"/>
    </source>
</evidence>
<dbReference type="GO" id="GO:0016757">
    <property type="term" value="F:glycosyltransferase activity"/>
    <property type="evidence" value="ECO:0007669"/>
    <property type="project" value="InterPro"/>
</dbReference>
<evidence type="ECO:0000259" key="1">
    <source>
        <dbReference type="Pfam" id="PF00534"/>
    </source>
</evidence>
<dbReference type="SUPFAM" id="SSF53756">
    <property type="entry name" value="UDP-Glycosyltransferase/glycogen phosphorylase"/>
    <property type="match status" value="1"/>
</dbReference>
<protein>
    <submittedName>
        <fullName evidence="2">Glycosyltransferase family 4 protein</fullName>
    </submittedName>
</protein>
<feature type="domain" description="Glycosyl transferase family 1" evidence="1">
    <location>
        <begin position="244"/>
        <end position="401"/>
    </location>
</feature>
<dbReference type="EMBL" id="VDFU01000054">
    <property type="protein sequence ID" value="TNC44696.1"/>
    <property type="molecule type" value="Genomic_DNA"/>
</dbReference>
<gene>
    <name evidence="2" type="ORF">FHG66_20515</name>
</gene>
<dbReference type="OrthoDB" id="9790710at2"/>